<evidence type="ECO:0000313" key="4">
    <source>
        <dbReference type="Proteomes" id="UP000799777"/>
    </source>
</evidence>
<organism evidence="3 4">
    <name type="scientific">Setomelanomma holmii</name>
    <dbReference type="NCBI Taxonomy" id="210430"/>
    <lineage>
        <taxon>Eukaryota</taxon>
        <taxon>Fungi</taxon>
        <taxon>Dikarya</taxon>
        <taxon>Ascomycota</taxon>
        <taxon>Pezizomycotina</taxon>
        <taxon>Dothideomycetes</taxon>
        <taxon>Pleosporomycetidae</taxon>
        <taxon>Pleosporales</taxon>
        <taxon>Pleosporineae</taxon>
        <taxon>Phaeosphaeriaceae</taxon>
        <taxon>Setomelanomma</taxon>
    </lineage>
</organism>
<feature type="signal peptide" evidence="2">
    <location>
        <begin position="1"/>
        <end position="17"/>
    </location>
</feature>
<evidence type="ECO:0008006" key="5">
    <source>
        <dbReference type="Google" id="ProtNLM"/>
    </source>
</evidence>
<feature type="region of interest" description="Disordered" evidence="1">
    <location>
        <begin position="204"/>
        <end position="343"/>
    </location>
</feature>
<reference evidence="3" key="1">
    <citation type="journal article" date="2020" name="Stud. Mycol.">
        <title>101 Dothideomycetes genomes: a test case for predicting lifestyles and emergence of pathogens.</title>
        <authorList>
            <person name="Haridas S."/>
            <person name="Albert R."/>
            <person name="Binder M."/>
            <person name="Bloem J."/>
            <person name="Labutti K."/>
            <person name="Salamov A."/>
            <person name="Andreopoulos B."/>
            <person name="Baker S."/>
            <person name="Barry K."/>
            <person name="Bills G."/>
            <person name="Bluhm B."/>
            <person name="Cannon C."/>
            <person name="Castanera R."/>
            <person name="Culley D."/>
            <person name="Daum C."/>
            <person name="Ezra D."/>
            <person name="Gonzalez J."/>
            <person name="Henrissat B."/>
            <person name="Kuo A."/>
            <person name="Liang C."/>
            <person name="Lipzen A."/>
            <person name="Lutzoni F."/>
            <person name="Magnuson J."/>
            <person name="Mondo S."/>
            <person name="Nolan M."/>
            <person name="Ohm R."/>
            <person name="Pangilinan J."/>
            <person name="Park H.-J."/>
            <person name="Ramirez L."/>
            <person name="Alfaro M."/>
            <person name="Sun H."/>
            <person name="Tritt A."/>
            <person name="Yoshinaga Y."/>
            <person name="Zwiers L.-H."/>
            <person name="Turgeon B."/>
            <person name="Goodwin S."/>
            <person name="Spatafora J."/>
            <person name="Crous P."/>
            <person name="Grigoriev I."/>
        </authorList>
    </citation>
    <scope>NUCLEOTIDE SEQUENCE</scope>
    <source>
        <strain evidence="3">CBS 110217</strain>
    </source>
</reference>
<evidence type="ECO:0000313" key="3">
    <source>
        <dbReference type="EMBL" id="KAF2036702.1"/>
    </source>
</evidence>
<feature type="chain" id="PRO_5040173122" description="Antifreeze protein" evidence="2">
    <location>
        <begin position="18"/>
        <end position="532"/>
    </location>
</feature>
<proteinExistence type="predicted"/>
<keyword evidence="2" id="KW-0732">Signal</keyword>
<comment type="caution">
    <text evidence="3">The sequence shown here is derived from an EMBL/GenBank/DDBJ whole genome shotgun (WGS) entry which is preliminary data.</text>
</comment>
<dbReference type="EMBL" id="ML978154">
    <property type="protein sequence ID" value="KAF2036702.1"/>
    <property type="molecule type" value="Genomic_DNA"/>
</dbReference>
<gene>
    <name evidence="3" type="ORF">EK21DRAFT_83639</name>
</gene>
<sequence length="532" mass="53157">MKLPIFVAFLGPTLLTAARLGARQDNCNNNNCYRAVWGNDPNLVPGQAVVDCQHHLTTTEVIYPLVTSTFASVTFTTIVTPCPTAPISIPEPTTTSTSSVLMIGAQRNKGRQIAPPSPSFITSTVSGTIPAYATGGGSCDARNYRSACLCKPFIISALINSISTTTTVFVTATFTNTVVTGTPCPSPTPSSYIASSTSNSISSSLSTSQSGTSSSSSSTLSSSSSSTETASSSSSSVSSLSSSSSSGSSSSASSTDSSSSISSPGTTSSISNPATTLSSTTSSSSLSSSTDSSSFSSSSATASSASSTSSSSSPSSSSSSSTSALSSSTETPSSSSSCTGTPSSSSILSSVTSSSTSISSTFSTLVYSTTTTAGYSWPTPICTGTGVALCGKAGCQDLRTSNGHCGACNNLCATGKYCVNGVCVSEPCDSDCDLDRLCNNNGTESCICATETGGSGVCYDKERFSCTVGANTTTCSSTSGCSLGFVCVKDYCTCDGTTTGVCVSTEGCGRQGADIAGPLTQREGTGRSVKLF</sequence>
<accession>A0A9P4HMI2</accession>
<name>A0A9P4HMI2_9PLEO</name>
<dbReference type="AlphaFoldDB" id="A0A9P4HMI2"/>
<keyword evidence="4" id="KW-1185">Reference proteome</keyword>
<evidence type="ECO:0000256" key="1">
    <source>
        <dbReference type="SAM" id="MobiDB-lite"/>
    </source>
</evidence>
<evidence type="ECO:0000256" key="2">
    <source>
        <dbReference type="SAM" id="SignalP"/>
    </source>
</evidence>
<protein>
    <recommendedName>
        <fullName evidence="5">Antifreeze protein</fullName>
    </recommendedName>
</protein>
<dbReference type="OrthoDB" id="5596743at2759"/>
<dbReference type="Proteomes" id="UP000799777">
    <property type="component" value="Unassembled WGS sequence"/>
</dbReference>